<gene>
    <name evidence="2" type="primary">LOC108622961</name>
</gene>
<dbReference type="Proteomes" id="UP000694925">
    <property type="component" value="Unplaced"/>
</dbReference>
<dbReference type="GeneID" id="108622961"/>
<proteinExistence type="predicted"/>
<keyword evidence="1" id="KW-1185">Reference proteome</keyword>
<dbReference type="KEGG" id="ccal:108622961"/>
<dbReference type="AlphaFoldDB" id="A0AAJ7W9S5"/>
<reference evidence="2" key="1">
    <citation type="submission" date="2025-08" db="UniProtKB">
        <authorList>
            <consortium name="RefSeq"/>
        </authorList>
    </citation>
    <scope>IDENTIFICATION</scope>
    <source>
        <tissue evidence="2">Whole body</tissue>
    </source>
</reference>
<evidence type="ECO:0000313" key="1">
    <source>
        <dbReference type="Proteomes" id="UP000694925"/>
    </source>
</evidence>
<organism evidence="1 2">
    <name type="scientific">Ceratina calcarata</name>
    <dbReference type="NCBI Taxonomy" id="156304"/>
    <lineage>
        <taxon>Eukaryota</taxon>
        <taxon>Metazoa</taxon>
        <taxon>Ecdysozoa</taxon>
        <taxon>Arthropoda</taxon>
        <taxon>Hexapoda</taxon>
        <taxon>Insecta</taxon>
        <taxon>Pterygota</taxon>
        <taxon>Neoptera</taxon>
        <taxon>Endopterygota</taxon>
        <taxon>Hymenoptera</taxon>
        <taxon>Apocrita</taxon>
        <taxon>Aculeata</taxon>
        <taxon>Apoidea</taxon>
        <taxon>Anthophila</taxon>
        <taxon>Apidae</taxon>
        <taxon>Ceratina</taxon>
        <taxon>Zadontomerus</taxon>
    </lineage>
</organism>
<name>A0AAJ7W9S5_9HYME</name>
<dbReference type="RefSeq" id="XP_026667643.1">
    <property type="nucleotide sequence ID" value="XM_026811842.1"/>
</dbReference>
<accession>A0AAJ7W9S5</accession>
<protein>
    <submittedName>
        <fullName evidence="2">Uncharacterized protein LOC108622961</fullName>
    </submittedName>
</protein>
<evidence type="ECO:0000313" key="2">
    <source>
        <dbReference type="RefSeq" id="XP_026667643.1"/>
    </source>
</evidence>
<sequence length="143" mass="16191">MPKFPAPGSSIVRGSTQPLSNGIRILDAPSGSLWTFTSAPYARTALIVGFELTDLSLIVPLRAISSRVLSQTRHRVSVEMHNYIEFYGISCVKINVNRCSEMGYYNKYIILCKVSFCSYSTSTSSLSFVHRRSLFWFDVYREQ</sequence>